<dbReference type="Pfam" id="PF07478">
    <property type="entry name" value="Dala_Dala_lig_C"/>
    <property type="match status" value="1"/>
</dbReference>
<dbReference type="NCBIfam" id="NF002378">
    <property type="entry name" value="PRK01372.1"/>
    <property type="match status" value="1"/>
</dbReference>
<dbReference type="GO" id="GO:0005829">
    <property type="term" value="C:cytosol"/>
    <property type="evidence" value="ECO:0007669"/>
    <property type="project" value="TreeGrafter"/>
</dbReference>
<protein>
    <submittedName>
        <fullName evidence="14">Unannotated protein</fullName>
    </submittedName>
</protein>
<evidence type="ECO:0000256" key="7">
    <source>
        <dbReference type="ARBA" id="ARBA00022840"/>
    </source>
</evidence>
<evidence type="ECO:0000256" key="12">
    <source>
        <dbReference type="ARBA" id="ARBA00023316"/>
    </source>
</evidence>
<name>A0A6J6SQY6_9ZZZZ</name>
<dbReference type="HAMAP" id="MF_00047">
    <property type="entry name" value="Dala_Dala_lig"/>
    <property type="match status" value="1"/>
</dbReference>
<dbReference type="InterPro" id="IPR011761">
    <property type="entry name" value="ATP-grasp"/>
</dbReference>
<keyword evidence="5" id="KW-0479">Metal-binding</keyword>
<evidence type="ECO:0000256" key="11">
    <source>
        <dbReference type="ARBA" id="ARBA00023211"/>
    </source>
</evidence>
<dbReference type="PANTHER" id="PTHR23132:SF25">
    <property type="entry name" value="D-ALANINE--D-ALANINE LIGASE A"/>
    <property type="match status" value="1"/>
</dbReference>
<dbReference type="InterPro" id="IPR000291">
    <property type="entry name" value="D-Ala_lig_Van_CS"/>
</dbReference>
<evidence type="ECO:0000256" key="8">
    <source>
        <dbReference type="ARBA" id="ARBA00022842"/>
    </source>
</evidence>
<comment type="cofactor">
    <cofactor evidence="2">
        <name>Mg(2+)</name>
        <dbReference type="ChEBI" id="CHEBI:18420"/>
    </cofactor>
</comment>
<dbReference type="GO" id="GO:0071555">
    <property type="term" value="P:cell wall organization"/>
    <property type="evidence" value="ECO:0007669"/>
    <property type="project" value="UniProtKB-KW"/>
</dbReference>
<evidence type="ECO:0000256" key="6">
    <source>
        <dbReference type="ARBA" id="ARBA00022741"/>
    </source>
</evidence>
<dbReference type="SUPFAM" id="SSF56059">
    <property type="entry name" value="Glutathione synthetase ATP-binding domain-like"/>
    <property type="match status" value="1"/>
</dbReference>
<dbReference type="PROSITE" id="PS00844">
    <property type="entry name" value="DALA_DALA_LIGASE_2"/>
    <property type="match status" value="1"/>
</dbReference>
<evidence type="ECO:0000256" key="3">
    <source>
        <dbReference type="ARBA" id="ARBA00010871"/>
    </source>
</evidence>
<dbReference type="GO" id="GO:0008360">
    <property type="term" value="P:regulation of cell shape"/>
    <property type="evidence" value="ECO:0007669"/>
    <property type="project" value="UniProtKB-KW"/>
</dbReference>
<dbReference type="NCBIfam" id="NF002528">
    <property type="entry name" value="PRK01966.1-4"/>
    <property type="match status" value="1"/>
</dbReference>
<feature type="domain" description="ATP-grasp" evidence="13">
    <location>
        <begin position="149"/>
        <end position="358"/>
    </location>
</feature>
<dbReference type="GO" id="GO:0046872">
    <property type="term" value="F:metal ion binding"/>
    <property type="evidence" value="ECO:0007669"/>
    <property type="project" value="UniProtKB-KW"/>
</dbReference>
<keyword evidence="11" id="KW-0464">Manganese</keyword>
<dbReference type="InterPro" id="IPR011127">
    <property type="entry name" value="Dala_Dala_lig_N"/>
</dbReference>
<dbReference type="AlphaFoldDB" id="A0A6J6SQY6"/>
<evidence type="ECO:0000313" key="14">
    <source>
        <dbReference type="EMBL" id="CAB4736957.1"/>
    </source>
</evidence>
<organism evidence="14">
    <name type="scientific">freshwater metagenome</name>
    <dbReference type="NCBI Taxonomy" id="449393"/>
    <lineage>
        <taxon>unclassified sequences</taxon>
        <taxon>metagenomes</taxon>
        <taxon>ecological metagenomes</taxon>
    </lineage>
</organism>
<gene>
    <name evidence="14" type="ORF">UFOPK2786_00544</name>
</gene>
<dbReference type="FunFam" id="3.30.470.20:FF:000008">
    <property type="entry name" value="D-alanine--D-alanine ligase"/>
    <property type="match status" value="1"/>
</dbReference>
<dbReference type="PIRSF" id="PIRSF039102">
    <property type="entry name" value="Ddl/VanB"/>
    <property type="match status" value="1"/>
</dbReference>
<comment type="similarity">
    <text evidence="3">Belongs to the D-alanine--D-alanine ligase family.</text>
</comment>
<dbReference type="PROSITE" id="PS50975">
    <property type="entry name" value="ATP_GRASP"/>
    <property type="match status" value="1"/>
</dbReference>
<dbReference type="Gene3D" id="3.30.470.20">
    <property type="entry name" value="ATP-grasp fold, B domain"/>
    <property type="match status" value="1"/>
</dbReference>
<evidence type="ECO:0000256" key="5">
    <source>
        <dbReference type="ARBA" id="ARBA00022723"/>
    </source>
</evidence>
<keyword evidence="4" id="KW-0436">Ligase</keyword>
<dbReference type="PROSITE" id="PS00843">
    <property type="entry name" value="DALA_DALA_LIGASE_1"/>
    <property type="match status" value="1"/>
</dbReference>
<proteinExistence type="inferred from homology"/>
<keyword evidence="12" id="KW-0961">Cell wall biogenesis/degradation</keyword>
<evidence type="ECO:0000256" key="1">
    <source>
        <dbReference type="ARBA" id="ARBA00001936"/>
    </source>
</evidence>
<evidence type="ECO:0000256" key="9">
    <source>
        <dbReference type="ARBA" id="ARBA00022960"/>
    </source>
</evidence>
<dbReference type="EMBL" id="CAEZYW010000061">
    <property type="protein sequence ID" value="CAB4736957.1"/>
    <property type="molecule type" value="Genomic_DNA"/>
</dbReference>
<dbReference type="InterPro" id="IPR016185">
    <property type="entry name" value="PreATP-grasp_dom_sf"/>
</dbReference>
<evidence type="ECO:0000256" key="10">
    <source>
        <dbReference type="ARBA" id="ARBA00022984"/>
    </source>
</evidence>
<reference evidence="14" key="1">
    <citation type="submission" date="2020-05" db="EMBL/GenBank/DDBJ databases">
        <authorList>
            <person name="Chiriac C."/>
            <person name="Salcher M."/>
            <person name="Ghai R."/>
            <person name="Kavagutti S V."/>
        </authorList>
    </citation>
    <scope>NUCLEOTIDE SEQUENCE</scope>
</reference>
<dbReference type="GO" id="GO:0008716">
    <property type="term" value="F:D-alanine-D-alanine ligase activity"/>
    <property type="evidence" value="ECO:0007669"/>
    <property type="project" value="InterPro"/>
</dbReference>
<keyword evidence="7" id="KW-0067">ATP-binding</keyword>
<dbReference type="GO" id="GO:0009252">
    <property type="term" value="P:peptidoglycan biosynthetic process"/>
    <property type="evidence" value="ECO:0007669"/>
    <property type="project" value="UniProtKB-KW"/>
</dbReference>
<dbReference type="NCBIfam" id="TIGR01205">
    <property type="entry name" value="D_ala_D_alaTIGR"/>
    <property type="match status" value="1"/>
</dbReference>
<evidence type="ECO:0000256" key="4">
    <source>
        <dbReference type="ARBA" id="ARBA00022598"/>
    </source>
</evidence>
<keyword evidence="8" id="KW-0460">Magnesium</keyword>
<dbReference type="Gene3D" id="3.30.1490.20">
    <property type="entry name" value="ATP-grasp fold, A domain"/>
    <property type="match status" value="1"/>
</dbReference>
<comment type="cofactor">
    <cofactor evidence="1">
        <name>Mn(2+)</name>
        <dbReference type="ChEBI" id="CHEBI:29035"/>
    </cofactor>
</comment>
<accession>A0A6J6SQY6</accession>
<dbReference type="InterPro" id="IPR013815">
    <property type="entry name" value="ATP_grasp_subdomain_1"/>
</dbReference>
<evidence type="ECO:0000256" key="2">
    <source>
        <dbReference type="ARBA" id="ARBA00001946"/>
    </source>
</evidence>
<dbReference type="SUPFAM" id="SSF52440">
    <property type="entry name" value="PreATP-grasp domain"/>
    <property type="match status" value="1"/>
</dbReference>
<dbReference type="Gene3D" id="3.40.50.20">
    <property type="match status" value="1"/>
</dbReference>
<keyword evidence="6" id="KW-0547">Nucleotide-binding</keyword>
<evidence type="ECO:0000259" key="13">
    <source>
        <dbReference type="PROSITE" id="PS50975"/>
    </source>
</evidence>
<keyword evidence="10" id="KW-0573">Peptidoglycan synthesis</keyword>
<dbReference type="PANTHER" id="PTHR23132">
    <property type="entry name" value="D-ALANINE--D-ALANINE LIGASE"/>
    <property type="match status" value="1"/>
</dbReference>
<keyword evidence="9" id="KW-0133">Cell shape</keyword>
<dbReference type="InterPro" id="IPR005905">
    <property type="entry name" value="D_ala_D_ala"/>
</dbReference>
<dbReference type="InterPro" id="IPR011095">
    <property type="entry name" value="Dala_Dala_lig_C"/>
</dbReference>
<dbReference type="GO" id="GO:0005524">
    <property type="term" value="F:ATP binding"/>
    <property type="evidence" value="ECO:0007669"/>
    <property type="project" value="UniProtKB-KW"/>
</dbReference>
<dbReference type="Pfam" id="PF01820">
    <property type="entry name" value="Dala_Dala_lig_N"/>
    <property type="match status" value="1"/>
</dbReference>
<sequence length="368" mass="39253">MAVAVDRYGQHVQRLRVAVVFGGRSSEHGISCVSAGSILRALDPLDYEAVAIGIAPDGAWFLQDVDPDRLRIIEGIVPSVEPIGQQVVLSADPTTRSNDLGRIDVVFPVLHGPWGEDGTIQGLLEMSGIPYVGSGVMASAVAMDKATMKAIFAAAGLAVGPYAVITDRQWRADRPAALGRARAVGFPMFVKPARAGSSQGITKVHSDDALEAAIEAARIHDPRVVVEASVEGVREIECGVIEDESGVPKASRCAEIIVGGDHEFYDFEAKYLDDSTDLVVPAALDESIEAEVQRQACLAFEALGCEGLARVDFFVGPSGAVIINEVNTMPGFTPISMFPRMWEASGLAYEDLVSHLIRDAQRRGTGLR</sequence>